<dbReference type="GO" id="GO:0007019">
    <property type="term" value="P:microtubule depolymerization"/>
    <property type="evidence" value="ECO:0007669"/>
    <property type="project" value="TreeGrafter"/>
</dbReference>
<proteinExistence type="predicted"/>
<dbReference type="PROSITE" id="PS50294">
    <property type="entry name" value="WD_REPEATS_REGION"/>
    <property type="match status" value="1"/>
</dbReference>
<dbReference type="PROSITE" id="PS50082">
    <property type="entry name" value="WD_REPEATS_2"/>
    <property type="match status" value="1"/>
</dbReference>
<dbReference type="SMART" id="SM00320">
    <property type="entry name" value="WD40"/>
    <property type="match status" value="1"/>
</dbReference>
<dbReference type="STRING" id="35608.A0A2U1MEX2"/>
<feature type="repeat" description="WD" evidence="1">
    <location>
        <begin position="319"/>
        <end position="360"/>
    </location>
</feature>
<keyword evidence="1" id="KW-0853">WD repeat</keyword>
<dbReference type="InterPro" id="IPR036322">
    <property type="entry name" value="WD40_repeat_dom_sf"/>
</dbReference>
<gene>
    <name evidence="2" type="ORF">CTI12_AA394120</name>
</gene>
<name>A0A2U1MEX2_ARTAN</name>
<evidence type="ECO:0000313" key="2">
    <source>
        <dbReference type="EMBL" id="PWA59766.1"/>
    </source>
</evidence>
<dbReference type="OrthoDB" id="6262491at2759"/>
<dbReference type="Pfam" id="PF00400">
    <property type="entry name" value="WD40"/>
    <property type="match status" value="1"/>
</dbReference>
<dbReference type="Proteomes" id="UP000245207">
    <property type="component" value="Unassembled WGS sequence"/>
</dbReference>
<sequence length="429" mass="48290">MYPLFPQNPNDLLLYLDSCLVIPPPNGKKPKGLMNMIRYVPLTISSRICLYLVYHPIHDQTFYLTVEHNNKLKEEYACTRHSRVVEDTSNTALPDISGSQRNSEYACVLLKGTLTASSTFVSSCFPDLHKRTLQMWEKGIQVIRFRPLIGPGNFPFTFEPKFLVIHGCIGTIKSHGYINNYALHQEVGDSSLRLTSNGFKIDLGVSRNDCCRERGAVVIQASSFQTTTIVLDQVSTPLNTKIDSPKKTSMVSPLVNRPFVIFILGQIITSILSKGRIGCWCLKWSENCSYEYDHTLVNRQSMDVLWYQGVAAGQLCQILSGHTGPIESVAFNPAEVLMAVGASSGVVKLWDLEETKASHCIPWKSITDIIRPRYLFFLKTLMIVYASYDDYDDPLGSLKVVLTDPGALDYFDCKEQLTTPIFQFSFYCL</sequence>
<reference evidence="2 3" key="1">
    <citation type="journal article" date="2018" name="Mol. Plant">
        <title>The genome of Artemisia annua provides insight into the evolution of Asteraceae family and artemisinin biosynthesis.</title>
        <authorList>
            <person name="Shen Q."/>
            <person name="Zhang L."/>
            <person name="Liao Z."/>
            <person name="Wang S."/>
            <person name="Yan T."/>
            <person name="Shi P."/>
            <person name="Liu M."/>
            <person name="Fu X."/>
            <person name="Pan Q."/>
            <person name="Wang Y."/>
            <person name="Lv Z."/>
            <person name="Lu X."/>
            <person name="Zhang F."/>
            <person name="Jiang W."/>
            <person name="Ma Y."/>
            <person name="Chen M."/>
            <person name="Hao X."/>
            <person name="Li L."/>
            <person name="Tang Y."/>
            <person name="Lv G."/>
            <person name="Zhou Y."/>
            <person name="Sun X."/>
            <person name="Brodelius P.E."/>
            <person name="Rose J.K.C."/>
            <person name="Tang K."/>
        </authorList>
    </citation>
    <scope>NUCLEOTIDE SEQUENCE [LARGE SCALE GENOMIC DNA]</scope>
    <source>
        <strain evidence="3">cv. Huhao1</strain>
        <tissue evidence="2">Leaf</tissue>
    </source>
</reference>
<dbReference type="PANTHER" id="PTHR19845">
    <property type="entry name" value="KATANIN P80 SUBUNIT"/>
    <property type="match status" value="1"/>
</dbReference>
<dbReference type="InterPro" id="IPR001680">
    <property type="entry name" value="WD40_rpt"/>
</dbReference>
<dbReference type="PANTHER" id="PTHR19845:SF15">
    <property type="entry name" value="KATANIN P80 WD40 REPEAT-CONTAINING SUBUNIT B1 HOMOLOG KTN80.2"/>
    <property type="match status" value="1"/>
</dbReference>
<comment type="caution">
    <text evidence="2">The sequence shown here is derived from an EMBL/GenBank/DDBJ whole genome shotgun (WGS) entry which is preliminary data.</text>
</comment>
<evidence type="ECO:0000256" key="1">
    <source>
        <dbReference type="PROSITE-ProRule" id="PRU00221"/>
    </source>
</evidence>
<dbReference type="AlphaFoldDB" id="A0A2U1MEX2"/>
<accession>A0A2U1MEX2</accession>
<dbReference type="GO" id="GO:0008352">
    <property type="term" value="C:katanin complex"/>
    <property type="evidence" value="ECO:0007669"/>
    <property type="project" value="TreeGrafter"/>
</dbReference>
<dbReference type="InterPro" id="IPR015943">
    <property type="entry name" value="WD40/YVTN_repeat-like_dom_sf"/>
</dbReference>
<protein>
    <submittedName>
        <fullName evidence="2">Histidine phosphatase superfamily, clade-1</fullName>
    </submittedName>
</protein>
<dbReference type="EMBL" id="PKPP01005537">
    <property type="protein sequence ID" value="PWA59766.1"/>
    <property type="molecule type" value="Genomic_DNA"/>
</dbReference>
<dbReference type="SUPFAM" id="SSF50978">
    <property type="entry name" value="WD40 repeat-like"/>
    <property type="match status" value="1"/>
</dbReference>
<dbReference type="Gene3D" id="2.130.10.10">
    <property type="entry name" value="YVTN repeat-like/Quinoprotein amine dehydrogenase"/>
    <property type="match status" value="1"/>
</dbReference>
<evidence type="ECO:0000313" key="3">
    <source>
        <dbReference type="Proteomes" id="UP000245207"/>
    </source>
</evidence>
<organism evidence="2 3">
    <name type="scientific">Artemisia annua</name>
    <name type="common">Sweet wormwood</name>
    <dbReference type="NCBI Taxonomy" id="35608"/>
    <lineage>
        <taxon>Eukaryota</taxon>
        <taxon>Viridiplantae</taxon>
        <taxon>Streptophyta</taxon>
        <taxon>Embryophyta</taxon>
        <taxon>Tracheophyta</taxon>
        <taxon>Spermatophyta</taxon>
        <taxon>Magnoliopsida</taxon>
        <taxon>eudicotyledons</taxon>
        <taxon>Gunneridae</taxon>
        <taxon>Pentapetalae</taxon>
        <taxon>asterids</taxon>
        <taxon>campanulids</taxon>
        <taxon>Asterales</taxon>
        <taxon>Asteraceae</taxon>
        <taxon>Asteroideae</taxon>
        <taxon>Anthemideae</taxon>
        <taxon>Artemisiinae</taxon>
        <taxon>Artemisia</taxon>
    </lineage>
</organism>
<dbReference type="Gene3D" id="2.60.120.650">
    <property type="entry name" value="Cupin"/>
    <property type="match status" value="1"/>
</dbReference>
<keyword evidence="3" id="KW-1185">Reference proteome</keyword>